<sequence length="285" mass="31134">MKFDILTLFPAMFEGPLTESILKRASDKGLIEIGLHNIRDWALDKHATADDSPYGGGAGMVMKVEPLSGAIEAVKEKRPGSKVILTTPGGRPFTHQVAQELSREEGLIIICGRYEGVDERVRTLFVDDEISLGDFVLTGGEIAAMVIVDAVSRLVPGVLGHEESAQYDSFADGLLEYPQYTRPPEFRGEKVPDILLSGNHAEIAKWRRKEQIRRTLASRPELLDGIEWSKQDKKLLKELGLDPNVKAKPAKLSADESTETSVKVEALAKADLSTEALEKAEGGSA</sequence>
<keyword evidence="5" id="KW-1185">Reference proteome</keyword>
<dbReference type="PIRSF" id="PIRSF000386">
    <property type="entry name" value="tRNA_mtase"/>
    <property type="match status" value="1"/>
</dbReference>
<keyword evidence="1 2" id="KW-0489">Methyltransferase</keyword>
<reference evidence="4 5" key="1">
    <citation type="submission" date="2021-06" db="EMBL/GenBank/DDBJ databases">
        <title>Gemonas diversity in paddy soil.</title>
        <authorList>
            <person name="Liu G."/>
        </authorList>
    </citation>
    <scope>NUCLEOTIDE SEQUENCE [LARGE SCALE GENOMIC DNA]</scope>
    <source>
        <strain evidence="4 5">RG29</strain>
    </source>
</reference>
<keyword evidence="1 2" id="KW-0808">Transferase</keyword>
<name>A0ABX8JJJ7_9BACT</name>
<evidence type="ECO:0000256" key="1">
    <source>
        <dbReference type="HAMAP-Rule" id="MF_00605"/>
    </source>
</evidence>
<feature type="domain" description="tRNA methyltransferase TRMD/TRM10-type" evidence="3">
    <location>
        <begin position="1"/>
        <end position="223"/>
    </location>
</feature>
<dbReference type="Proteomes" id="UP000683493">
    <property type="component" value="Chromosome"/>
</dbReference>
<dbReference type="NCBIfam" id="NF000648">
    <property type="entry name" value="PRK00026.1"/>
    <property type="match status" value="1"/>
</dbReference>
<dbReference type="EMBL" id="CP076724">
    <property type="protein sequence ID" value="QWV96804.1"/>
    <property type="molecule type" value="Genomic_DNA"/>
</dbReference>
<keyword evidence="1 2" id="KW-0949">S-adenosyl-L-methionine</keyword>
<organism evidence="4 5">
    <name type="scientific">Geomonas diazotrophica</name>
    <dbReference type="NCBI Taxonomy" id="2843197"/>
    <lineage>
        <taxon>Bacteria</taxon>
        <taxon>Pseudomonadati</taxon>
        <taxon>Thermodesulfobacteriota</taxon>
        <taxon>Desulfuromonadia</taxon>
        <taxon>Geobacterales</taxon>
        <taxon>Geobacteraceae</taxon>
        <taxon>Geomonas</taxon>
    </lineage>
</organism>
<evidence type="ECO:0000259" key="3">
    <source>
        <dbReference type="Pfam" id="PF01746"/>
    </source>
</evidence>
<protein>
    <recommendedName>
        <fullName evidence="1 2">tRNA (guanine-N(1)-)-methyltransferase</fullName>
        <ecNumber evidence="1 2">2.1.1.228</ecNumber>
    </recommendedName>
    <alternativeName>
        <fullName evidence="1">M1G-methyltransferase</fullName>
    </alternativeName>
    <alternativeName>
        <fullName evidence="1">tRNA [GM37] methyltransferase</fullName>
    </alternativeName>
</protein>
<evidence type="ECO:0000256" key="2">
    <source>
        <dbReference type="RuleBase" id="RU003464"/>
    </source>
</evidence>
<dbReference type="GO" id="GO:0032259">
    <property type="term" value="P:methylation"/>
    <property type="evidence" value="ECO:0007669"/>
    <property type="project" value="UniProtKB-KW"/>
</dbReference>
<dbReference type="Pfam" id="PF01746">
    <property type="entry name" value="tRNA_m1G_MT"/>
    <property type="match status" value="1"/>
</dbReference>
<evidence type="ECO:0000313" key="4">
    <source>
        <dbReference type="EMBL" id="QWV96804.1"/>
    </source>
</evidence>
<comment type="similarity">
    <text evidence="1 2">Belongs to the RNA methyltransferase TrmD family.</text>
</comment>
<dbReference type="NCBIfam" id="TIGR00088">
    <property type="entry name" value="trmD"/>
    <property type="match status" value="1"/>
</dbReference>
<dbReference type="InterPro" id="IPR016009">
    <property type="entry name" value="tRNA_MeTrfase_TRMD/TRM10"/>
</dbReference>
<keyword evidence="1 2" id="KW-0819">tRNA processing</keyword>
<feature type="binding site" evidence="1">
    <location>
        <begin position="132"/>
        <end position="137"/>
    </location>
    <ligand>
        <name>S-adenosyl-L-methionine</name>
        <dbReference type="ChEBI" id="CHEBI:59789"/>
    </ligand>
</feature>
<comment type="function">
    <text evidence="1 2">Specifically methylates guanosine-37 in various tRNAs.</text>
</comment>
<comment type="catalytic activity">
    <reaction evidence="1 2">
        <text>guanosine(37) in tRNA + S-adenosyl-L-methionine = N(1)-methylguanosine(37) in tRNA + S-adenosyl-L-homocysteine + H(+)</text>
        <dbReference type="Rhea" id="RHEA:36899"/>
        <dbReference type="Rhea" id="RHEA-COMP:10145"/>
        <dbReference type="Rhea" id="RHEA-COMP:10147"/>
        <dbReference type="ChEBI" id="CHEBI:15378"/>
        <dbReference type="ChEBI" id="CHEBI:57856"/>
        <dbReference type="ChEBI" id="CHEBI:59789"/>
        <dbReference type="ChEBI" id="CHEBI:73542"/>
        <dbReference type="ChEBI" id="CHEBI:74269"/>
        <dbReference type="EC" id="2.1.1.228"/>
    </reaction>
</comment>
<comment type="subcellular location">
    <subcellularLocation>
        <location evidence="1 2">Cytoplasm</location>
    </subcellularLocation>
</comment>
<dbReference type="EC" id="2.1.1.228" evidence="1 2"/>
<keyword evidence="1 2" id="KW-0963">Cytoplasm</keyword>
<gene>
    <name evidence="1 4" type="primary">trmD</name>
    <name evidence="4" type="ORF">KP005_15830</name>
</gene>
<evidence type="ECO:0000313" key="5">
    <source>
        <dbReference type="Proteomes" id="UP000683493"/>
    </source>
</evidence>
<feature type="binding site" evidence="1">
    <location>
        <position position="112"/>
    </location>
    <ligand>
        <name>S-adenosyl-L-methionine</name>
        <dbReference type="ChEBI" id="CHEBI:59789"/>
    </ligand>
</feature>
<dbReference type="HAMAP" id="MF_00605">
    <property type="entry name" value="TrmD"/>
    <property type="match status" value="1"/>
</dbReference>
<dbReference type="PANTHER" id="PTHR46417:SF1">
    <property type="entry name" value="TRNA (GUANINE-N(1)-)-METHYLTRANSFERASE"/>
    <property type="match status" value="1"/>
</dbReference>
<comment type="subunit">
    <text evidence="1 2">Homodimer.</text>
</comment>
<accession>A0ABX8JJJ7</accession>
<dbReference type="InterPro" id="IPR002649">
    <property type="entry name" value="tRNA_m1G_MeTrfase_TrmD"/>
</dbReference>
<dbReference type="GO" id="GO:0052906">
    <property type="term" value="F:tRNA (guanine(37)-N1)-methyltransferase activity"/>
    <property type="evidence" value="ECO:0007669"/>
    <property type="project" value="UniProtKB-EC"/>
</dbReference>
<dbReference type="PANTHER" id="PTHR46417">
    <property type="entry name" value="TRNA (GUANINE-N(1)-)-METHYLTRANSFERASE"/>
    <property type="match status" value="1"/>
</dbReference>
<dbReference type="CDD" id="cd18080">
    <property type="entry name" value="TrmD-like"/>
    <property type="match status" value="1"/>
</dbReference>
<proteinExistence type="inferred from homology"/>